<dbReference type="InterPro" id="IPR036388">
    <property type="entry name" value="WH-like_DNA-bd_sf"/>
</dbReference>
<organism evidence="4 5">
    <name type="scientific">[Clostridium] polysaccharolyticum</name>
    <dbReference type="NCBI Taxonomy" id="29364"/>
    <lineage>
        <taxon>Bacteria</taxon>
        <taxon>Bacillati</taxon>
        <taxon>Bacillota</taxon>
        <taxon>Clostridia</taxon>
        <taxon>Lachnospirales</taxon>
        <taxon>Lachnospiraceae</taxon>
    </lineage>
</organism>
<feature type="binding site" evidence="2">
    <location>
        <position position="187"/>
    </location>
    <ligand>
        <name>biotin</name>
        <dbReference type="ChEBI" id="CHEBI:57586"/>
    </ligand>
</feature>
<dbReference type="SUPFAM" id="SSF46785">
    <property type="entry name" value="Winged helix' DNA-binding domain"/>
    <property type="match status" value="1"/>
</dbReference>
<dbReference type="CDD" id="cd16442">
    <property type="entry name" value="BPL"/>
    <property type="match status" value="1"/>
</dbReference>
<keyword evidence="2" id="KW-0805">Transcription regulation</keyword>
<dbReference type="Proteomes" id="UP000199800">
    <property type="component" value="Unassembled WGS sequence"/>
</dbReference>
<dbReference type="HAMAP" id="MF_00978">
    <property type="entry name" value="Bifunct_BirA"/>
    <property type="match status" value="1"/>
</dbReference>
<dbReference type="GO" id="GO:0003677">
    <property type="term" value="F:DNA binding"/>
    <property type="evidence" value="ECO:0007669"/>
    <property type="project" value="UniProtKB-UniRule"/>
</dbReference>
<evidence type="ECO:0000313" key="4">
    <source>
        <dbReference type="EMBL" id="SET58696.1"/>
    </source>
</evidence>
<dbReference type="GO" id="GO:0009249">
    <property type="term" value="P:protein lipoylation"/>
    <property type="evidence" value="ECO:0007669"/>
    <property type="project" value="UniProtKB-ARBA"/>
</dbReference>
<comment type="catalytic activity">
    <reaction evidence="2">
        <text>biotin + L-lysyl-[protein] + ATP = N(6)-biotinyl-L-lysyl-[protein] + AMP + diphosphate + H(+)</text>
        <dbReference type="Rhea" id="RHEA:11756"/>
        <dbReference type="Rhea" id="RHEA-COMP:9752"/>
        <dbReference type="Rhea" id="RHEA-COMP:10505"/>
        <dbReference type="ChEBI" id="CHEBI:15378"/>
        <dbReference type="ChEBI" id="CHEBI:29969"/>
        <dbReference type="ChEBI" id="CHEBI:30616"/>
        <dbReference type="ChEBI" id="CHEBI:33019"/>
        <dbReference type="ChEBI" id="CHEBI:57586"/>
        <dbReference type="ChEBI" id="CHEBI:83144"/>
        <dbReference type="ChEBI" id="CHEBI:456215"/>
        <dbReference type="EC" id="6.3.4.15"/>
    </reaction>
</comment>
<dbReference type="AlphaFoldDB" id="A0A1I0FMI5"/>
<dbReference type="PROSITE" id="PS51733">
    <property type="entry name" value="BPL_LPL_CATALYTIC"/>
    <property type="match status" value="1"/>
</dbReference>
<dbReference type="EC" id="6.3.4.15" evidence="2"/>
<dbReference type="Pfam" id="PF08279">
    <property type="entry name" value="HTH_11"/>
    <property type="match status" value="1"/>
</dbReference>
<comment type="caution">
    <text evidence="2">Lacks conserved residue(s) required for the propagation of feature annotation.</text>
</comment>
<dbReference type="InterPro" id="IPR036390">
    <property type="entry name" value="WH_DNA-bd_sf"/>
</dbReference>
<keyword evidence="2" id="KW-0067">ATP-binding</keyword>
<keyword evidence="2" id="KW-0092">Biotin</keyword>
<comment type="similarity">
    <text evidence="2">Belongs to the biotin--protein ligase family.</text>
</comment>
<feature type="binding site" evidence="2">
    <location>
        <begin position="92"/>
        <end position="94"/>
    </location>
    <ligand>
        <name>biotin</name>
        <dbReference type="ChEBI" id="CHEBI:57586"/>
    </ligand>
</feature>
<dbReference type="STRING" id="29364.SAMN04487772_1331"/>
<dbReference type="GO" id="GO:0016740">
    <property type="term" value="F:transferase activity"/>
    <property type="evidence" value="ECO:0007669"/>
    <property type="project" value="UniProtKB-ARBA"/>
</dbReference>
<dbReference type="NCBIfam" id="TIGR00121">
    <property type="entry name" value="birA_ligase"/>
    <property type="match status" value="1"/>
</dbReference>
<gene>
    <name evidence="2" type="primary">birA</name>
    <name evidence="4" type="ORF">SAMN04487772_1331</name>
</gene>
<keyword evidence="2" id="KW-0678">Repressor</keyword>
<keyword evidence="2" id="KW-0804">Transcription</keyword>
<dbReference type="PANTHER" id="PTHR12835">
    <property type="entry name" value="BIOTIN PROTEIN LIGASE"/>
    <property type="match status" value="1"/>
</dbReference>
<evidence type="ECO:0000259" key="3">
    <source>
        <dbReference type="PROSITE" id="PS51733"/>
    </source>
</evidence>
<dbReference type="GO" id="GO:0004077">
    <property type="term" value="F:biotin--[biotin carboxyl-carrier protein] ligase activity"/>
    <property type="evidence" value="ECO:0007669"/>
    <property type="project" value="UniProtKB-UniRule"/>
</dbReference>
<dbReference type="SUPFAM" id="SSF55681">
    <property type="entry name" value="Class II aaRS and biotin synthetases"/>
    <property type="match status" value="1"/>
</dbReference>
<dbReference type="PANTHER" id="PTHR12835:SF5">
    <property type="entry name" value="BIOTIN--PROTEIN LIGASE"/>
    <property type="match status" value="1"/>
</dbReference>
<comment type="function">
    <text evidence="2">Acts both as a biotin--[acetyl-CoA-carboxylase] ligase and a repressor.</text>
</comment>
<sequence>MSVKQKTLEVLENHRGKFVSGGELANTLQVSRNAVWKAIKSLEQEGYDIEAVKNRGYRLAESSDILSEQSIRKYLSDTRGKFQLEIRKSVTSTNELVKQQALSGAEEGLVVIAEEQTCGKEKSGRVFYSPKGTGIYMSVLLRPKISMKHAFAITTSAAVAVAQAIEQVSERKAEIMWVNDIYCDGKKVCGILTEASYQMETGKFDYVVMGIGIHVKLPESGMPVELGSKTDCVFQQTETDVRSQLVAQVLTRFWDFYQRLESLPFLEEYIQRSCFIGKNVTIETKEGIREGNVLSVNRQCHLVVAMDDGTEEEFSAGTVRLKNDCKLNTG</sequence>
<feature type="DNA-binding region" description="H-T-H motif" evidence="2">
    <location>
        <begin position="21"/>
        <end position="40"/>
    </location>
</feature>
<evidence type="ECO:0000256" key="2">
    <source>
        <dbReference type="HAMAP-Rule" id="MF_00978"/>
    </source>
</evidence>
<dbReference type="Pfam" id="PF03099">
    <property type="entry name" value="BPL_LplA_LipB"/>
    <property type="match status" value="1"/>
</dbReference>
<dbReference type="GO" id="GO:0005737">
    <property type="term" value="C:cytoplasm"/>
    <property type="evidence" value="ECO:0007669"/>
    <property type="project" value="TreeGrafter"/>
</dbReference>
<dbReference type="RefSeq" id="WP_092478870.1">
    <property type="nucleotide sequence ID" value="NZ_FOHN01000033.1"/>
</dbReference>
<proteinExistence type="inferred from homology"/>
<protein>
    <recommendedName>
        <fullName evidence="2">Bifunctional ligase/repressor BirA</fullName>
    </recommendedName>
    <alternativeName>
        <fullName evidence="2">Biotin--[acetyl-CoA-carboxylase] ligase</fullName>
        <ecNumber evidence="2">6.3.4.15</ecNumber>
    </alternativeName>
    <alternativeName>
        <fullName evidence="2">Biotin--protein ligase</fullName>
    </alternativeName>
    <alternativeName>
        <fullName evidence="2">Biotin-[acetyl-CoA carboxylase] synthetase</fullName>
    </alternativeName>
</protein>
<dbReference type="EMBL" id="FOHN01000033">
    <property type="protein sequence ID" value="SET58696.1"/>
    <property type="molecule type" value="Genomic_DNA"/>
</dbReference>
<feature type="binding site" evidence="2">
    <location>
        <position position="116"/>
    </location>
    <ligand>
        <name>biotin</name>
        <dbReference type="ChEBI" id="CHEBI:57586"/>
    </ligand>
</feature>
<keyword evidence="5" id="KW-1185">Reference proteome</keyword>
<dbReference type="Gene3D" id="2.30.30.100">
    <property type="match status" value="1"/>
</dbReference>
<keyword evidence="2" id="KW-0547">Nucleotide-binding</keyword>
<evidence type="ECO:0000313" key="5">
    <source>
        <dbReference type="Proteomes" id="UP000199800"/>
    </source>
</evidence>
<keyword evidence="2" id="KW-0238">DNA-binding</keyword>
<evidence type="ECO:0000256" key="1">
    <source>
        <dbReference type="ARBA" id="ARBA00022598"/>
    </source>
</evidence>
<dbReference type="InterPro" id="IPR030855">
    <property type="entry name" value="Bifunct_BirA"/>
</dbReference>
<dbReference type="InterPro" id="IPR004143">
    <property type="entry name" value="BPL_LPL_catalytic"/>
</dbReference>
<dbReference type="Gene3D" id="3.30.930.10">
    <property type="entry name" value="Bira Bifunctional Protein, Domain 2"/>
    <property type="match status" value="1"/>
</dbReference>
<feature type="domain" description="BPL/LPL catalytic" evidence="3">
    <location>
        <begin position="69"/>
        <end position="257"/>
    </location>
</feature>
<dbReference type="InterPro" id="IPR004408">
    <property type="entry name" value="Biotin_CoA_COase_ligase"/>
</dbReference>
<accession>A0A1I0FMI5</accession>
<name>A0A1I0FMI5_9FIRM</name>
<dbReference type="GO" id="GO:0005524">
    <property type="term" value="F:ATP binding"/>
    <property type="evidence" value="ECO:0007669"/>
    <property type="project" value="UniProtKB-UniRule"/>
</dbReference>
<reference evidence="4 5" key="1">
    <citation type="submission" date="2016-10" db="EMBL/GenBank/DDBJ databases">
        <authorList>
            <person name="de Groot N.N."/>
        </authorList>
    </citation>
    <scope>NUCLEOTIDE SEQUENCE [LARGE SCALE GENOMIC DNA]</scope>
    <source>
        <strain evidence="4 5">DSM 1801</strain>
    </source>
</reference>
<dbReference type="OrthoDB" id="9807064at2"/>
<dbReference type="GO" id="GO:0006355">
    <property type="term" value="P:regulation of DNA-templated transcription"/>
    <property type="evidence" value="ECO:0007669"/>
    <property type="project" value="UniProtKB-UniRule"/>
</dbReference>
<dbReference type="InterPro" id="IPR045864">
    <property type="entry name" value="aa-tRNA-synth_II/BPL/LPL"/>
</dbReference>
<keyword evidence="1 2" id="KW-0436">Ligase</keyword>
<dbReference type="InterPro" id="IPR013196">
    <property type="entry name" value="HTH_11"/>
</dbReference>
<dbReference type="Gene3D" id="1.10.10.10">
    <property type="entry name" value="Winged helix-like DNA-binding domain superfamily/Winged helix DNA-binding domain"/>
    <property type="match status" value="1"/>
</dbReference>